<evidence type="ECO:0000256" key="2">
    <source>
        <dbReference type="ARBA" id="ARBA00022540"/>
    </source>
</evidence>
<dbReference type="PANTHER" id="PTHR10938">
    <property type="entry name" value="TRANSLATION INITIATION FACTOR IF-3"/>
    <property type="match status" value="1"/>
</dbReference>
<keyword evidence="2" id="KW-0396">Initiation factor</keyword>
<comment type="caution">
    <text evidence="4">The sequence shown here is derived from an EMBL/GenBank/DDBJ whole genome shotgun (WGS) entry which is preliminary data.</text>
</comment>
<keyword evidence="5" id="KW-1185">Reference proteome</keyword>
<evidence type="ECO:0000313" key="4">
    <source>
        <dbReference type="EMBL" id="KAL3405983.1"/>
    </source>
</evidence>
<dbReference type="GO" id="GO:0003743">
    <property type="term" value="F:translation initiation factor activity"/>
    <property type="evidence" value="ECO:0007669"/>
    <property type="project" value="UniProtKB-KW"/>
</dbReference>
<dbReference type="EMBL" id="JBJJXI010000019">
    <property type="protein sequence ID" value="KAL3405983.1"/>
    <property type="molecule type" value="Genomic_DNA"/>
</dbReference>
<dbReference type="Proteomes" id="UP001627154">
    <property type="component" value="Unassembled WGS sequence"/>
</dbReference>
<organism evidence="4 5">
    <name type="scientific">Trichogramma kaykai</name>
    <dbReference type="NCBI Taxonomy" id="54128"/>
    <lineage>
        <taxon>Eukaryota</taxon>
        <taxon>Metazoa</taxon>
        <taxon>Ecdysozoa</taxon>
        <taxon>Arthropoda</taxon>
        <taxon>Hexapoda</taxon>
        <taxon>Insecta</taxon>
        <taxon>Pterygota</taxon>
        <taxon>Neoptera</taxon>
        <taxon>Endopterygota</taxon>
        <taxon>Hymenoptera</taxon>
        <taxon>Apocrita</taxon>
        <taxon>Proctotrupomorpha</taxon>
        <taxon>Chalcidoidea</taxon>
        <taxon>Trichogrammatidae</taxon>
        <taxon>Trichogramma</taxon>
    </lineage>
</organism>
<accession>A0ABD2XKN3</accession>
<reference evidence="4 5" key="1">
    <citation type="journal article" date="2024" name="bioRxiv">
        <title>A reference genome for Trichogramma kaykai: A tiny desert-dwelling parasitoid wasp with competing sex-ratio distorters.</title>
        <authorList>
            <person name="Culotta J."/>
            <person name="Lindsey A.R."/>
        </authorList>
    </citation>
    <scope>NUCLEOTIDE SEQUENCE [LARGE SCALE GENOMIC DNA]</scope>
    <source>
        <strain evidence="4 5">KSX58</strain>
    </source>
</reference>
<dbReference type="Gene3D" id="3.30.110.10">
    <property type="entry name" value="Translation initiation factor 3 (IF-3), C-terminal domain"/>
    <property type="match status" value="1"/>
</dbReference>
<dbReference type="InterPro" id="IPR001288">
    <property type="entry name" value="Translation_initiation_fac_3"/>
</dbReference>
<evidence type="ECO:0000313" key="5">
    <source>
        <dbReference type="Proteomes" id="UP001627154"/>
    </source>
</evidence>
<name>A0ABD2XKN3_9HYME</name>
<protein>
    <recommendedName>
        <fullName evidence="6">Translation initiation factor 3 N-terminal domain-containing protein</fullName>
    </recommendedName>
</protein>
<dbReference type="AlphaFoldDB" id="A0ABD2XKN3"/>
<gene>
    <name evidence="4" type="ORF">TKK_001391</name>
</gene>
<evidence type="ECO:0000256" key="3">
    <source>
        <dbReference type="ARBA" id="ARBA00022917"/>
    </source>
</evidence>
<evidence type="ECO:0000256" key="1">
    <source>
        <dbReference type="ARBA" id="ARBA00005439"/>
    </source>
</evidence>
<keyword evidence="3" id="KW-0648">Protein biosynthesis</keyword>
<sequence length="251" mass="28871">MTLSGLIRTIAFRKILSVPIDPLYEICVTNQTCKIVSSTLLARRCFHKESEDSNKVPERNAPLKPKVKKGLTSPEIMLITPENEVNSVTMEHAEKLALRRNLKLIKIIDYDTKTQKPIYKLMSTLEFFEADLKNKQEKKKNKDESKEAKLFLMSSKIYEHDLHIKLKQMKKLLKKKHDVNVYISHDGNPTKAEETVEIIGKELDEISVIKNRVKKQNTIKLFLIPKNVSTDVEKIEKGDNLETDNATTVKV</sequence>
<dbReference type="InterPro" id="IPR036788">
    <property type="entry name" value="T_IF-3_C_sf"/>
</dbReference>
<dbReference type="SUPFAM" id="SSF55200">
    <property type="entry name" value="Translation initiation factor IF3, C-terminal domain"/>
    <property type="match status" value="1"/>
</dbReference>
<proteinExistence type="inferred from homology"/>
<comment type="similarity">
    <text evidence="1">Belongs to the IF-3 family.</text>
</comment>
<dbReference type="PANTHER" id="PTHR10938:SF0">
    <property type="entry name" value="TRANSLATION INITIATION FACTOR IF-3, MITOCHONDRIAL"/>
    <property type="match status" value="1"/>
</dbReference>
<evidence type="ECO:0008006" key="6">
    <source>
        <dbReference type="Google" id="ProtNLM"/>
    </source>
</evidence>